<gene>
    <name evidence="1" type="ORF">ABDJ38_15340</name>
</gene>
<proteinExistence type="predicted"/>
<comment type="caution">
    <text evidence="1">The sequence shown here is derived from an EMBL/GenBank/DDBJ whole genome shotgun (WGS) entry which is preliminary data.</text>
</comment>
<evidence type="ECO:0000313" key="1">
    <source>
        <dbReference type="EMBL" id="MEN7538554.1"/>
    </source>
</evidence>
<accession>A0ABV0D096</accession>
<protein>
    <submittedName>
        <fullName evidence="1">SOS response-associated peptidase family protein</fullName>
    </submittedName>
</protein>
<dbReference type="Gene3D" id="3.90.1680.10">
    <property type="entry name" value="SOS response associated peptidase-like"/>
    <property type="match status" value="1"/>
</dbReference>
<organism evidence="1 2">
    <name type="scientific">Aurantiacibacter flavus</name>
    <dbReference type="NCBI Taxonomy" id="3145232"/>
    <lineage>
        <taxon>Bacteria</taxon>
        <taxon>Pseudomonadati</taxon>
        <taxon>Pseudomonadota</taxon>
        <taxon>Alphaproteobacteria</taxon>
        <taxon>Sphingomonadales</taxon>
        <taxon>Erythrobacteraceae</taxon>
        <taxon>Aurantiacibacter</taxon>
    </lineage>
</organism>
<keyword evidence="2" id="KW-1185">Reference proteome</keyword>
<dbReference type="InterPro" id="IPR036590">
    <property type="entry name" value="SRAP-like"/>
</dbReference>
<evidence type="ECO:0000313" key="2">
    <source>
        <dbReference type="Proteomes" id="UP001484535"/>
    </source>
</evidence>
<dbReference type="RefSeq" id="WP_346786014.1">
    <property type="nucleotide sequence ID" value="NZ_JBDLBR010000006.1"/>
</dbReference>
<dbReference type="SUPFAM" id="SSF143081">
    <property type="entry name" value="BB1717-like"/>
    <property type="match status" value="1"/>
</dbReference>
<reference evidence="1 2" key="1">
    <citation type="submission" date="2024-05" db="EMBL/GenBank/DDBJ databases">
        <authorList>
            <person name="Park S."/>
        </authorList>
    </citation>
    <scope>NUCLEOTIDE SEQUENCE [LARGE SCALE GENOMIC DNA]</scope>
    <source>
        <strain evidence="1 2">DGU5</strain>
    </source>
</reference>
<dbReference type="Proteomes" id="UP001484535">
    <property type="component" value="Unassembled WGS sequence"/>
</dbReference>
<name>A0ABV0D096_9SPHN</name>
<dbReference type="InterPro" id="IPR003738">
    <property type="entry name" value="SRAP"/>
</dbReference>
<dbReference type="EMBL" id="JBDLBR010000006">
    <property type="protein sequence ID" value="MEN7538554.1"/>
    <property type="molecule type" value="Genomic_DNA"/>
</dbReference>
<dbReference type="Pfam" id="PF02586">
    <property type="entry name" value="SRAP"/>
    <property type="match status" value="1"/>
</dbReference>
<sequence length="211" mass="23123">MTVLFRLDANARAIARPFGAYSGNDPWAGGHVAPGGFAPIITEGREFVAGPGAARQTRRMVPRLWGVPPPPSANYNARPVLSVANPDSPFWIGNLRNREFRCLVPATSFMVWGAGTDYEGRRLRHWLAPEGETLFAFAGLWKDSEVPSFALITRPASPEVRALGAERMPLVLPGHEKAYALWLRGGWDRASSLLETDPEAPLRELPPSDRG</sequence>